<dbReference type="GO" id="GO:0003723">
    <property type="term" value="F:RNA binding"/>
    <property type="evidence" value="ECO:0007669"/>
    <property type="project" value="InterPro"/>
</dbReference>
<dbReference type="InterPro" id="IPR029026">
    <property type="entry name" value="tRNA_m1G_MTases_N"/>
</dbReference>
<comment type="caution">
    <text evidence="4">The sequence shown here is derived from an EMBL/GenBank/DDBJ whole genome shotgun (WGS) entry which is preliminary data.</text>
</comment>
<dbReference type="InterPro" id="IPR004441">
    <property type="entry name" value="rRNA_MeTrfase_TrmH"/>
</dbReference>
<name>A0AAE3KSU9_9BACT</name>
<sequence>MENRKRSGVSRDGEAPRKFFKPVNRPNKEDFVFGMQSVLETLKSDKEIDKLLLQKELKHFEEIEILAKHRGVPIQRVPLEKLNRVTMKNHQGAIAFVSSVNFAVLSNVVTAAFESGEVPLILLLDRITDVRNFGAICRSAECSGVHGVVVPTRGAAQINGDAMKTSSGALNFVPVCRENDLWNAIKYLKNSGFQVVACTEKSSDFIYQADYSIPTVIIMGSEEDGISENLLQEADARVKIPLKGRVESLNVSVATGIILFEAVRQREFI</sequence>
<feature type="domain" description="RNA 2-O ribose methyltransferase substrate binding" evidence="3">
    <location>
        <begin position="31"/>
        <end position="103"/>
    </location>
</feature>
<dbReference type="NCBIfam" id="TIGR00186">
    <property type="entry name" value="rRNA_methyl_3"/>
    <property type="match status" value="1"/>
</dbReference>
<dbReference type="InterPro" id="IPR001537">
    <property type="entry name" value="SpoU_MeTrfase"/>
</dbReference>
<keyword evidence="5" id="KW-1185">Reference proteome</keyword>
<dbReference type="Gene3D" id="3.40.1280.10">
    <property type="match status" value="1"/>
</dbReference>
<dbReference type="InterPro" id="IPR013123">
    <property type="entry name" value="SpoU_subst-bd"/>
</dbReference>
<dbReference type="EMBL" id="RJUF01000029">
    <property type="protein sequence ID" value="MCP9763463.1"/>
    <property type="molecule type" value="Genomic_DNA"/>
</dbReference>
<dbReference type="GO" id="GO:0008173">
    <property type="term" value="F:RNA methyltransferase activity"/>
    <property type="evidence" value="ECO:0007669"/>
    <property type="project" value="InterPro"/>
</dbReference>
<reference evidence="4 5" key="1">
    <citation type="submission" date="2018-11" db="EMBL/GenBank/DDBJ databases">
        <title>Novel bacteria species description.</title>
        <authorList>
            <person name="Han J.-H."/>
        </authorList>
    </citation>
    <scope>NUCLEOTIDE SEQUENCE [LARGE SCALE GENOMIC DNA]</scope>
    <source>
        <strain evidence="4 5">KCTC23259</strain>
    </source>
</reference>
<evidence type="ECO:0000259" key="3">
    <source>
        <dbReference type="SMART" id="SM00967"/>
    </source>
</evidence>
<dbReference type="AlphaFoldDB" id="A0AAE3KSU9"/>
<dbReference type="InterPro" id="IPR029028">
    <property type="entry name" value="Alpha/beta_knot_MTases"/>
</dbReference>
<organism evidence="4 5">
    <name type="scientific">Lacihabitans soyangensis</name>
    <dbReference type="NCBI Taxonomy" id="869394"/>
    <lineage>
        <taxon>Bacteria</taxon>
        <taxon>Pseudomonadati</taxon>
        <taxon>Bacteroidota</taxon>
        <taxon>Cytophagia</taxon>
        <taxon>Cytophagales</taxon>
        <taxon>Leadbetterellaceae</taxon>
        <taxon>Lacihabitans</taxon>
    </lineage>
</organism>
<dbReference type="Pfam" id="PF08032">
    <property type="entry name" value="SpoU_sub_bind"/>
    <property type="match status" value="1"/>
</dbReference>
<dbReference type="PANTHER" id="PTHR46429:SF1">
    <property type="entry name" value="23S RRNA (GUANOSINE-2'-O-)-METHYLTRANSFERASE RLMB"/>
    <property type="match status" value="1"/>
</dbReference>
<keyword evidence="2" id="KW-0808">Transferase</keyword>
<dbReference type="RefSeq" id="WP_255037244.1">
    <property type="nucleotide sequence ID" value="NZ_RJUF01000029.1"/>
</dbReference>
<dbReference type="Pfam" id="PF00588">
    <property type="entry name" value="SpoU_methylase"/>
    <property type="match status" value="1"/>
</dbReference>
<proteinExistence type="predicted"/>
<dbReference type="Proteomes" id="UP001204144">
    <property type="component" value="Unassembled WGS sequence"/>
</dbReference>
<accession>A0AAE3KSU9</accession>
<dbReference type="SUPFAM" id="SSF75217">
    <property type="entry name" value="alpha/beta knot"/>
    <property type="match status" value="1"/>
</dbReference>
<evidence type="ECO:0000313" key="4">
    <source>
        <dbReference type="EMBL" id="MCP9763463.1"/>
    </source>
</evidence>
<dbReference type="GO" id="GO:0006396">
    <property type="term" value="P:RNA processing"/>
    <property type="evidence" value="ECO:0007669"/>
    <property type="project" value="InterPro"/>
</dbReference>
<protein>
    <submittedName>
        <fullName evidence="4">23S rRNA (Guanosine(2251)-2'-O)-methyltransferase RlmB</fullName>
    </submittedName>
</protein>
<evidence type="ECO:0000256" key="1">
    <source>
        <dbReference type="ARBA" id="ARBA00022603"/>
    </source>
</evidence>
<evidence type="ECO:0000256" key="2">
    <source>
        <dbReference type="ARBA" id="ARBA00022679"/>
    </source>
</evidence>
<dbReference type="GO" id="GO:0032259">
    <property type="term" value="P:methylation"/>
    <property type="evidence" value="ECO:0007669"/>
    <property type="project" value="UniProtKB-KW"/>
</dbReference>
<dbReference type="CDD" id="cd18103">
    <property type="entry name" value="SpoU-like_RlmB"/>
    <property type="match status" value="1"/>
</dbReference>
<dbReference type="GO" id="GO:0005829">
    <property type="term" value="C:cytosol"/>
    <property type="evidence" value="ECO:0007669"/>
    <property type="project" value="TreeGrafter"/>
</dbReference>
<evidence type="ECO:0000313" key="5">
    <source>
        <dbReference type="Proteomes" id="UP001204144"/>
    </source>
</evidence>
<gene>
    <name evidence="4" type="primary">rlmB</name>
    <name evidence="4" type="ORF">EGI31_10895</name>
</gene>
<keyword evidence="1" id="KW-0489">Methyltransferase</keyword>
<dbReference type="SUPFAM" id="SSF55315">
    <property type="entry name" value="L30e-like"/>
    <property type="match status" value="1"/>
</dbReference>
<dbReference type="Gene3D" id="3.30.1330.30">
    <property type="match status" value="1"/>
</dbReference>
<dbReference type="PANTHER" id="PTHR46429">
    <property type="entry name" value="23S RRNA (GUANOSINE-2'-O-)-METHYLTRANSFERASE RLMB"/>
    <property type="match status" value="1"/>
</dbReference>
<dbReference type="InterPro" id="IPR029064">
    <property type="entry name" value="Ribosomal_eL30-like_sf"/>
</dbReference>
<dbReference type="SMART" id="SM00967">
    <property type="entry name" value="SpoU_sub_bind"/>
    <property type="match status" value="1"/>
</dbReference>